<feature type="transmembrane region" description="Helical" evidence="12">
    <location>
        <begin position="419"/>
        <end position="441"/>
    </location>
</feature>
<feature type="transmembrane region" description="Helical" evidence="12">
    <location>
        <begin position="125"/>
        <end position="147"/>
    </location>
</feature>
<comment type="caution">
    <text evidence="14">The sequence shown here is derived from an EMBL/GenBank/DDBJ whole genome shotgun (WGS) entry which is preliminary data.</text>
</comment>
<dbReference type="PANTHER" id="PTHR42643">
    <property type="entry name" value="IONOTROPIC RECEPTOR 20A-RELATED"/>
    <property type="match status" value="1"/>
</dbReference>
<evidence type="ECO:0000256" key="12">
    <source>
        <dbReference type="SAM" id="Phobius"/>
    </source>
</evidence>
<keyword evidence="6" id="KW-0406">Ion transport</keyword>
<evidence type="ECO:0000256" key="5">
    <source>
        <dbReference type="ARBA" id="ARBA00022989"/>
    </source>
</evidence>
<comment type="subcellular location">
    <subcellularLocation>
        <location evidence="1">Cell membrane</location>
        <topology evidence="1">Multi-pass membrane protein</topology>
    </subcellularLocation>
</comment>
<keyword evidence="10" id="KW-1071">Ligand-gated ion channel</keyword>
<keyword evidence="3" id="KW-1003">Cell membrane</keyword>
<dbReference type="InterPro" id="IPR019594">
    <property type="entry name" value="Glu/Gly-bd"/>
</dbReference>
<dbReference type="SUPFAM" id="SSF53850">
    <property type="entry name" value="Periplasmic binding protein-like II"/>
    <property type="match status" value="1"/>
</dbReference>
<keyword evidence="9" id="KW-0325">Glycoprotein</keyword>
<keyword evidence="7 12" id="KW-0472">Membrane</keyword>
<evidence type="ECO:0000256" key="8">
    <source>
        <dbReference type="ARBA" id="ARBA00023170"/>
    </source>
</evidence>
<protein>
    <recommendedName>
        <fullName evidence="13">Ionotropic glutamate receptor L-glutamate and glycine-binding domain-containing protein</fullName>
    </recommendedName>
</protein>
<evidence type="ECO:0000256" key="11">
    <source>
        <dbReference type="ARBA" id="ARBA00023303"/>
    </source>
</evidence>
<feature type="transmembrane region" description="Helical" evidence="12">
    <location>
        <begin position="191"/>
        <end position="211"/>
    </location>
</feature>
<evidence type="ECO:0000259" key="13">
    <source>
        <dbReference type="Pfam" id="PF10613"/>
    </source>
</evidence>
<dbReference type="Proteomes" id="UP000887458">
    <property type="component" value="Unassembled WGS sequence"/>
</dbReference>
<keyword evidence="11" id="KW-0407">Ion channel</keyword>
<dbReference type="Pfam" id="PF10613">
    <property type="entry name" value="Lig_chan-Glu_bd"/>
    <property type="match status" value="1"/>
</dbReference>
<evidence type="ECO:0000313" key="14">
    <source>
        <dbReference type="EMBL" id="KAH9426178.1"/>
    </source>
</evidence>
<name>A0ABQ8JU78_DERPT</name>
<keyword evidence="5 12" id="KW-1133">Transmembrane helix</keyword>
<dbReference type="PANTHER" id="PTHR42643:SF24">
    <property type="entry name" value="IONOTROPIC RECEPTOR 60A"/>
    <property type="match status" value="1"/>
</dbReference>
<proteinExistence type="predicted"/>
<dbReference type="Gene3D" id="1.10.287.70">
    <property type="match status" value="1"/>
</dbReference>
<accession>A0ABQ8JU78</accession>
<evidence type="ECO:0000256" key="6">
    <source>
        <dbReference type="ARBA" id="ARBA00023065"/>
    </source>
</evidence>
<organism evidence="14 15">
    <name type="scientific">Dermatophagoides pteronyssinus</name>
    <name type="common">European house dust mite</name>
    <dbReference type="NCBI Taxonomy" id="6956"/>
    <lineage>
        <taxon>Eukaryota</taxon>
        <taxon>Metazoa</taxon>
        <taxon>Ecdysozoa</taxon>
        <taxon>Arthropoda</taxon>
        <taxon>Chelicerata</taxon>
        <taxon>Arachnida</taxon>
        <taxon>Acari</taxon>
        <taxon>Acariformes</taxon>
        <taxon>Sarcoptiformes</taxon>
        <taxon>Astigmata</taxon>
        <taxon>Psoroptidia</taxon>
        <taxon>Analgoidea</taxon>
        <taxon>Pyroglyphidae</taxon>
        <taxon>Dermatophagoidinae</taxon>
        <taxon>Dermatophagoides</taxon>
    </lineage>
</organism>
<keyword evidence="4 12" id="KW-0812">Transmembrane</keyword>
<evidence type="ECO:0000256" key="9">
    <source>
        <dbReference type="ARBA" id="ARBA00023180"/>
    </source>
</evidence>
<evidence type="ECO:0000313" key="15">
    <source>
        <dbReference type="Proteomes" id="UP000887458"/>
    </source>
</evidence>
<dbReference type="Gene3D" id="3.40.190.10">
    <property type="entry name" value="Periplasmic binding protein-like II"/>
    <property type="match status" value="1"/>
</dbReference>
<evidence type="ECO:0000256" key="10">
    <source>
        <dbReference type="ARBA" id="ARBA00023286"/>
    </source>
</evidence>
<keyword evidence="2" id="KW-0813">Transport</keyword>
<sequence>MNKLNLQHEYLRIGINIYPPFTIYHYDNDRYDGIEYYLINVFEKYFNFTAQFIHYDGHYGHKNSNGSSWTGLVGGLLNNNIDMAIGGVALEYERQMVIGYLYPHCIDRFTFATSKPYSGQYIEQFLHPFQSIIWIGLIVVFILFLLFDQMDQYFNRKQSLSSSYETITWFALRTILRQSSVWKNKIRPAKYLIISSWLIPAFILTISYSSIIQSELTVPIVHRINTIEQLIDACQSKQIMMYSTTKDFNYFRRWKSLKNCVKTLIEQRQKGVEILLNHSIQESDQFVGIFIARHRARFELFINGMDAFYLPPISTESTILPLLFAISTCRSLFYYHRQFNQIILRLNAAGIIQYWSDRVSIEAKIRSYRKLINNFIINDNDYVEDYGYNQKLFSNPSKIIKMNEKFPTKIQHLKNLLQIYSILILITIIILAIEILITFNFDRKQMNRFTRKITIKIINNI</sequence>
<reference evidence="14 15" key="2">
    <citation type="journal article" date="2022" name="Mol. Biol. Evol.">
        <title>Comparative Genomics Reveals Insights into the Divergent Evolution of Astigmatic Mites and Household Pest Adaptations.</title>
        <authorList>
            <person name="Xiong Q."/>
            <person name="Wan A.T."/>
            <person name="Liu X."/>
            <person name="Fung C.S."/>
            <person name="Xiao X."/>
            <person name="Malainual N."/>
            <person name="Hou J."/>
            <person name="Wang L."/>
            <person name="Wang M."/>
            <person name="Yang K.Y."/>
            <person name="Cui Y."/>
            <person name="Leung E.L."/>
            <person name="Nong W."/>
            <person name="Shin S.K."/>
            <person name="Au S.W."/>
            <person name="Jeong K.Y."/>
            <person name="Chew F.T."/>
            <person name="Hui J.H."/>
            <person name="Leung T.F."/>
            <person name="Tungtrongchitr A."/>
            <person name="Zhong N."/>
            <person name="Liu Z."/>
            <person name="Tsui S.K."/>
        </authorList>
    </citation>
    <scope>NUCLEOTIDE SEQUENCE [LARGE SCALE GENOMIC DNA]</scope>
    <source>
        <strain evidence="14">Derp</strain>
    </source>
</reference>
<evidence type="ECO:0000256" key="4">
    <source>
        <dbReference type="ARBA" id="ARBA00022692"/>
    </source>
</evidence>
<evidence type="ECO:0000256" key="2">
    <source>
        <dbReference type="ARBA" id="ARBA00022448"/>
    </source>
</evidence>
<dbReference type="InterPro" id="IPR052192">
    <property type="entry name" value="Insect_Ionotropic_Sensory_Rcpt"/>
</dbReference>
<evidence type="ECO:0000256" key="7">
    <source>
        <dbReference type="ARBA" id="ARBA00023136"/>
    </source>
</evidence>
<gene>
    <name evidence="14" type="ORF">DERP_007118</name>
</gene>
<evidence type="ECO:0000256" key="1">
    <source>
        <dbReference type="ARBA" id="ARBA00004651"/>
    </source>
</evidence>
<keyword evidence="8" id="KW-0675">Receptor</keyword>
<reference evidence="14 15" key="1">
    <citation type="journal article" date="2018" name="J. Allergy Clin. Immunol.">
        <title>High-quality assembly of Dermatophagoides pteronyssinus genome and transcriptome reveals a wide range of novel allergens.</title>
        <authorList>
            <person name="Liu X.Y."/>
            <person name="Yang K.Y."/>
            <person name="Wang M.Q."/>
            <person name="Kwok J.S."/>
            <person name="Zeng X."/>
            <person name="Yang Z."/>
            <person name="Xiao X.J."/>
            <person name="Lau C.P."/>
            <person name="Li Y."/>
            <person name="Huang Z.M."/>
            <person name="Ba J.G."/>
            <person name="Yim A.K."/>
            <person name="Ouyang C.Y."/>
            <person name="Ngai S.M."/>
            <person name="Chan T.F."/>
            <person name="Leung E.L."/>
            <person name="Liu L."/>
            <person name="Liu Z.G."/>
            <person name="Tsui S.K."/>
        </authorList>
    </citation>
    <scope>NUCLEOTIDE SEQUENCE [LARGE SCALE GENOMIC DNA]</scope>
    <source>
        <strain evidence="14">Derp</strain>
    </source>
</reference>
<keyword evidence="15" id="KW-1185">Reference proteome</keyword>
<dbReference type="EMBL" id="NJHN03000012">
    <property type="protein sequence ID" value="KAH9426178.1"/>
    <property type="molecule type" value="Genomic_DNA"/>
</dbReference>
<feature type="domain" description="Ionotropic glutamate receptor L-glutamate and glycine-binding" evidence="13">
    <location>
        <begin position="18"/>
        <end position="107"/>
    </location>
</feature>
<evidence type="ECO:0000256" key="3">
    <source>
        <dbReference type="ARBA" id="ARBA00022475"/>
    </source>
</evidence>